<dbReference type="Proteomes" id="UP000007264">
    <property type="component" value="Unassembled WGS sequence"/>
</dbReference>
<dbReference type="AlphaFoldDB" id="I0Z3G9"/>
<dbReference type="EMBL" id="AGSI01000004">
    <property type="protein sequence ID" value="EIE25188.1"/>
    <property type="molecule type" value="Genomic_DNA"/>
</dbReference>
<evidence type="ECO:0000313" key="2">
    <source>
        <dbReference type="EMBL" id="EIE25188.1"/>
    </source>
</evidence>
<accession>I0Z3G9</accession>
<dbReference type="GeneID" id="17043190"/>
<proteinExistence type="predicted"/>
<evidence type="ECO:0000313" key="3">
    <source>
        <dbReference type="Proteomes" id="UP000007264"/>
    </source>
</evidence>
<name>I0Z3G9_COCSC</name>
<gene>
    <name evidence="2" type="ORF">COCSUDRAFT_46627</name>
</gene>
<keyword evidence="3" id="KW-1185">Reference proteome</keyword>
<feature type="signal peptide" evidence="1">
    <location>
        <begin position="1"/>
        <end position="29"/>
    </location>
</feature>
<dbReference type="OrthoDB" id="10330823at2759"/>
<comment type="caution">
    <text evidence="2">The sequence shown here is derived from an EMBL/GenBank/DDBJ whole genome shotgun (WGS) entry which is preliminary data.</text>
</comment>
<keyword evidence="1" id="KW-0732">Signal</keyword>
<organism evidence="2 3">
    <name type="scientific">Coccomyxa subellipsoidea (strain C-169)</name>
    <name type="common">Green microalga</name>
    <dbReference type="NCBI Taxonomy" id="574566"/>
    <lineage>
        <taxon>Eukaryota</taxon>
        <taxon>Viridiplantae</taxon>
        <taxon>Chlorophyta</taxon>
        <taxon>core chlorophytes</taxon>
        <taxon>Trebouxiophyceae</taxon>
        <taxon>Trebouxiophyceae incertae sedis</taxon>
        <taxon>Coccomyxaceae</taxon>
        <taxon>Coccomyxa</taxon>
        <taxon>Coccomyxa subellipsoidea</taxon>
    </lineage>
</organism>
<reference evidence="2 3" key="1">
    <citation type="journal article" date="2012" name="Genome Biol.">
        <title>The genome of the polar eukaryotic microalga coccomyxa subellipsoidea reveals traits of cold adaptation.</title>
        <authorList>
            <person name="Blanc G."/>
            <person name="Agarkova I."/>
            <person name="Grimwood J."/>
            <person name="Kuo A."/>
            <person name="Brueggeman A."/>
            <person name="Dunigan D."/>
            <person name="Gurnon J."/>
            <person name="Ladunga I."/>
            <person name="Lindquist E."/>
            <person name="Lucas S."/>
            <person name="Pangilinan J."/>
            <person name="Proschold T."/>
            <person name="Salamov A."/>
            <person name="Schmutz J."/>
            <person name="Weeks D."/>
            <person name="Yamada T."/>
            <person name="Claverie J.M."/>
            <person name="Grigoriev I."/>
            <person name="Van Etten J."/>
            <person name="Lomsadze A."/>
            <person name="Borodovsky M."/>
        </authorList>
    </citation>
    <scope>NUCLEOTIDE SEQUENCE [LARGE SCALE GENOMIC DNA]</scope>
    <source>
        <strain evidence="2 3">C-169</strain>
    </source>
</reference>
<sequence length="360" mass="38323">MSRGGKAMTSRCQVVLILVATLFVHSVSADSVLSTQSKADPIAGLDSVLTSFLDKSLVNQTQTALASNLLGIVNAVETTPAISLPSLTVVNGSDIADSAQGVLGLLDTTLQSVMQKIADWLPGNKTTLSLAKDSHIELGTKETGWEGFKLPMIEISSGTYLNPATIDLETLDKLVSDLKSPFCSEAFVNDTAVVPATLTYSTFTLTLETGACAITTDFTPNPNNPYDDWLASRGFVCKTPELSFSQDPAVFTESYTAPATLITPSCKVAKNTTDGWSKLLYSAGDPVVYASRADFMTAMMDGTQTDIWAPSAKSDLMNAIVEPLKKYIKDAAASAPPLVVHVDSSSLKSGRRLKEIMAQF</sequence>
<feature type="chain" id="PRO_5003637465" evidence="1">
    <location>
        <begin position="30"/>
        <end position="360"/>
    </location>
</feature>
<dbReference type="RefSeq" id="XP_005649732.1">
    <property type="nucleotide sequence ID" value="XM_005649675.1"/>
</dbReference>
<protein>
    <submittedName>
        <fullName evidence="2">Uncharacterized protein</fullName>
    </submittedName>
</protein>
<dbReference type="KEGG" id="csl:COCSUDRAFT_46627"/>
<evidence type="ECO:0000256" key="1">
    <source>
        <dbReference type="SAM" id="SignalP"/>
    </source>
</evidence>